<feature type="transmembrane region" description="Helical" evidence="7">
    <location>
        <begin position="109"/>
        <end position="125"/>
    </location>
</feature>
<evidence type="ECO:0000259" key="8">
    <source>
        <dbReference type="PROSITE" id="PS50850"/>
    </source>
</evidence>
<feature type="domain" description="Major facilitator superfamily (MFS) profile" evidence="8">
    <location>
        <begin position="36"/>
        <end position="486"/>
    </location>
</feature>
<protein>
    <submittedName>
        <fullName evidence="9">Major facilitator superfamily domain-containing protein</fullName>
    </submittedName>
</protein>
<feature type="transmembrane region" description="Helical" evidence="7">
    <location>
        <begin position="191"/>
        <end position="212"/>
    </location>
</feature>
<dbReference type="Gene3D" id="1.20.1250.20">
    <property type="entry name" value="MFS general substrate transporter like domains"/>
    <property type="match status" value="1"/>
</dbReference>
<evidence type="ECO:0000256" key="1">
    <source>
        <dbReference type="ARBA" id="ARBA00004141"/>
    </source>
</evidence>
<sequence>MRGILEALQRASDYSAQYCLDNPPWALRWRSKRTFIIATVAISLVTDLFLYGLVVPVLPFMLKERLNIPDGDVQTYISRLLAAYAGASVLFSIPAGWIADRTNSRQAPFLYRLTALLLTTIMLTVRQSISVLVVARILQGISATTIGLAIVLDTVRAENLGKVIGSIFSFISVRELLAPILSSILYDKTSYRGVFGIASAVLTLDFVIRLLIIERKTAIKYDPSLDDSYSNPRNFNTRGQSVKDNSTSNGDPSQPDEESTLLPKSNNDNDEKYKIHDEPSRIVHALPLLYYFRNPRLPIALSLTFVQASLLSVFNATIPIEAKDLLSFSSLEASLLFIALDIPYLILGPAVDKYGTKPAAVISFGYLVPTLALLRIPSKAAKASSEQHTTQQFCAMLALNGIGLAIIGSPNIVEASDIVQRYNKANPGFFSANGPYAQLYSFNSVFFYSGLALRPLVASILRDNIRYGNINAVFATLASVTAVLSF</sequence>
<dbReference type="EMBL" id="JAGTJQ010000003">
    <property type="protein sequence ID" value="KAH7034507.1"/>
    <property type="molecule type" value="Genomic_DNA"/>
</dbReference>
<feature type="transmembrane region" description="Helical" evidence="7">
    <location>
        <begin position="131"/>
        <end position="151"/>
    </location>
</feature>
<evidence type="ECO:0000256" key="2">
    <source>
        <dbReference type="ARBA" id="ARBA00022448"/>
    </source>
</evidence>
<keyword evidence="10" id="KW-1185">Reference proteome</keyword>
<organism evidence="9 10">
    <name type="scientific">Microdochium trichocladiopsis</name>
    <dbReference type="NCBI Taxonomy" id="1682393"/>
    <lineage>
        <taxon>Eukaryota</taxon>
        <taxon>Fungi</taxon>
        <taxon>Dikarya</taxon>
        <taxon>Ascomycota</taxon>
        <taxon>Pezizomycotina</taxon>
        <taxon>Sordariomycetes</taxon>
        <taxon>Xylariomycetidae</taxon>
        <taxon>Xylariales</taxon>
        <taxon>Microdochiaceae</taxon>
        <taxon>Microdochium</taxon>
    </lineage>
</organism>
<dbReference type="GO" id="GO:0022857">
    <property type="term" value="F:transmembrane transporter activity"/>
    <property type="evidence" value="ECO:0007669"/>
    <property type="project" value="InterPro"/>
</dbReference>
<dbReference type="SUPFAM" id="SSF103473">
    <property type="entry name" value="MFS general substrate transporter"/>
    <property type="match status" value="1"/>
</dbReference>
<proteinExistence type="predicted"/>
<dbReference type="GO" id="GO:0016020">
    <property type="term" value="C:membrane"/>
    <property type="evidence" value="ECO:0007669"/>
    <property type="project" value="UniProtKB-SubCell"/>
</dbReference>
<feature type="transmembrane region" description="Helical" evidence="7">
    <location>
        <begin position="163"/>
        <end position="185"/>
    </location>
</feature>
<evidence type="ECO:0000256" key="4">
    <source>
        <dbReference type="ARBA" id="ARBA00022989"/>
    </source>
</evidence>
<feature type="transmembrane region" description="Helical" evidence="7">
    <location>
        <begin position="76"/>
        <end position="97"/>
    </location>
</feature>
<dbReference type="PROSITE" id="PS50850">
    <property type="entry name" value="MFS"/>
    <property type="match status" value="1"/>
</dbReference>
<dbReference type="InterPro" id="IPR036259">
    <property type="entry name" value="MFS_trans_sf"/>
</dbReference>
<dbReference type="Proteomes" id="UP000756346">
    <property type="component" value="Unassembled WGS sequence"/>
</dbReference>
<name>A0A9P8YA54_9PEZI</name>
<dbReference type="Pfam" id="PF07690">
    <property type="entry name" value="MFS_1"/>
    <property type="match status" value="1"/>
</dbReference>
<accession>A0A9P8YA54</accession>
<evidence type="ECO:0000256" key="7">
    <source>
        <dbReference type="SAM" id="Phobius"/>
    </source>
</evidence>
<comment type="subcellular location">
    <subcellularLocation>
        <location evidence="1">Membrane</location>
        <topology evidence="1">Multi-pass membrane protein</topology>
    </subcellularLocation>
</comment>
<dbReference type="AlphaFoldDB" id="A0A9P8YA54"/>
<keyword evidence="2" id="KW-0813">Transport</keyword>
<dbReference type="RefSeq" id="XP_046014600.1">
    <property type="nucleotide sequence ID" value="XM_046160121.1"/>
</dbReference>
<evidence type="ECO:0000256" key="5">
    <source>
        <dbReference type="ARBA" id="ARBA00023136"/>
    </source>
</evidence>
<keyword evidence="5 7" id="KW-0472">Membrane</keyword>
<gene>
    <name evidence="9" type="ORF">B0I36DRAFT_372494</name>
</gene>
<dbReference type="InterPro" id="IPR050930">
    <property type="entry name" value="MFS_Vesicular_Transporter"/>
</dbReference>
<comment type="caution">
    <text evidence="9">The sequence shown here is derived from an EMBL/GenBank/DDBJ whole genome shotgun (WGS) entry which is preliminary data.</text>
</comment>
<feature type="region of interest" description="Disordered" evidence="6">
    <location>
        <begin position="230"/>
        <end position="274"/>
    </location>
</feature>
<dbReference type="CDD" id="cd17325">
    <property type="entry name" value="MFS_MdtG_SLC18_like"/>
    <property type="match status" value="1"/>
</dbReference>
<dbReference type="InterPro" id="IPR020846">
    <property type="entry name" value="MFS_dom"/>
</dbReference>
<evidence type="ECO:0000256" key="6">
    <source>
        <dbReference type="SAM" id="MobiDB-lite"/>
    </source>
</evidence>
<dbReference type="GeneID" id="70189667"/>
<dbReference type="InterPro" id="IPR011701">
    <property type="entry name" value="MFS"/>
</dbReference>
<feature type="transmembrane region" description="Helical" evidence="7">
    <location>
        <begin position="35"/>
        <end position="56"/>
    </location>
</feature>
<evidence type="ECO:0000313" key="10">
    <source>
        <dbReference type="Proteomes" id="UP000756346"/>
    </source>
</evidence>
<reference evidence="9" key="1">
    <citation type="journal article" date="2021" name="Nat. Commun.">
        <title>Genetic determinants of endophytism in the Arabidopsis root mycobiome.</title>
        <authorList>
            <person name="Mesny F."/>
            <person name="Miyauchi S."/>
            <person name="Thiergart T."/>
            <person name="Pickel B."/>
            <person name="Atanasova L."/>
            <person name="Karlsson M."/>
            <person name="Huettel B."/>
            <person name="Barry K.W."/>
            <person name="Haridas S."/>
            <person name="Chen C."/>
            <person name="Bauer D."/>
            <person name="Andreopoulos W."/>
            <person name="Pangilinan J."/>
            <person name="LaButti K."/>
            <person name="Riley R."/>
            <person name="Lipzen A."/>
            <person name="Clum A."/>
            <person name="Drula E."/>
            <person name="Henrissat B."/>
            <person name="Kohler A."/>
            <person name="Grigoriev I.V."/>
            <person name="Martin F.M."/>
            <person name="Hacquard S."/>
        </authorList>
    </citation>
    <scope>NUCLEOTIDE SEQUENCE</scope>
    <source>
        <strain evidence="9">MPI-CAGE-CH-0230</strain>
    </source>
</reference>
<feature type="compositionally biased region" description="Polar residues" evidence="6">
    <location>
        <begin position="230"/>
        <end position="252"/>
    </location>
</feature>
<feature type="transmembrane region" description="Helical" evidence="7">
    <location>
        <begin position="299"/>
        <end position="320"/>
    </location>
</feature>
<feature type="transmembrane region" description="Helical" evidence="7">
    <location>
        <begin position="359"/>
        <end position="376"/>
    </location>
</feature>
<keyword evidence="4 7" id="KW-1133">Transmembrane helix</keyword>
<dbReference type="OrthoDB" id="5086884at2759"/>
<keyword evidence="3 7" id="KW-0812">Transmembrane</keyword>
<dbReference type="PANTHER" id="PTHR23506">
    <property type="entry name" value="GH10249P"/>
    <property type="match status" value="1"/>
</dbReference>
<evidence type="ECO:0000313" key="9">
    <source>
        <dbReference type="EMBL" id="KAH7034507.1"/>
    </source>
</evidence>
<dbReference type="PANTHER" id="PTHR23506:SF37">
    <property type="entry name" value="MAJOR FACILITATOR SUPERFAMILY (MFS) PROFILE DOMAIN-CONTAINING PROTEIN"/>
    <property type="match status" value="1"/>
</dbReference>
<evidence type="ECO:0000256" key="3">
    <source>
        <dbReference type="ARBA" id="ARBA00022692"/>
    </source>
</evidence>